<dbReference type="InterPro" id="IPR013783">
    <property type="entry name" value="Ig-like_fold"/>
</dbReference>
<dbReference type="Gene3D" id="2.60.40.10">
    <property type="entry name" value="Immunoglobulins"/>
    <property type="match status" value="2"/>
</dbReference>
<dbReference type="GO" id="GO:0009897">
    <property type="term" value="C:external side of plasma membrane"/>
    <property type="evidence" value="ECO:0007669"/>
    <property type="project" value="TreeGrafter"/>
</dbReference>
<dbReference type="GO" id="GO:0004888">
    <property type="term" value="F:transmembrane signaling receptor activity"/>
    <property type="evidence" value="ECO:0007669"/>
    <property type="project" value="TreeGrafter"/>
</dbReference>
<dbReference type="RefSeq" id="WP_136334813.1">
    <property type="nucleotide sequence ID" value="NZ_QXMP01000001.1"/>
</dbReference>
<evidence type="ECO:0000256" key="1">
    <source>
        <dbReference type="ARBA" id="ARBA00022729"/>
    </source>
</evidence>
<keyword evidence="1 3" id="KW-0732">Signal</keyword>
<dbReference type="PANTHER" id="PTHR11481:SF60">
    <property type="entry name" value="IG-LIKE DOMAIN-CONTAINING PROTEIN"/>
    <property type="match status" value="1"/>
</dbReference>
<comment type="caution">
    <text evidence="4">The sequence shown here is derived from an EMBL/GenBank/DDBJ whole genome shotgun (WGS) entry which is preliminary data.</text>
</comment>
<dbReference type="Proteomes" id="UP000305939">
    <property type="component" value="Unassembled WGS sequence"/>
</dbReference>
<dbReference type="Pfam" id="PF13585">
    <property type="entry name" value="CHU_C"/>
    <property type="match status" value="1"/>
</dbReference>
<dbReference type="GO" id="GO:0006955">
    <property type="term" value="P:immune response"/>
    <property type="evidence" value="ECO:0007669"/>
    <property type="project" value="TreeGrafter"/>
</dbReference>
<feature type="signal peptide" evidence="3">
    <location>
        <begin position="1"/>
        <end position="26"/>
    </location>
</feature>
<organism evidence="4 5">
    <name type="scientific">Robertkochia marina</name>
    <dbReference type="NCBI Taxonomy" id="1227945"/>
    <lineage>
        <taxon>Bacteria</taxon>
        <taxon>Pseudomonadati</taxon>
        <taxon>Bacteroidota</taxon>
        <taxon>Flavobacteriia</taxon>
        <taxon>Flavobacteriales</taxon>
        <taxon>Flavobacteriaceae</taxon>
        <taxon>Robertkochia</taxon>
    </lineage>
</organism>
<keyword evidence="5" id="KW-1185">Reference proteome</keyword>
<dbReference type="SUPFAM" id="SSF48726">
    <property type="entry name" value="Immunoglobulin"/>
    <property type="match status" value="1"/>
</dbReference>
<gene>
    <name evidence="4" type="ORF">E7Z59_03060</name>
</gene>
<dbReference type="PANTHER" id="PTHR11481">
    <property type="entry name" value="IMMUNOGLOBULIN FC RECEPTOR"/>
    <property type="match status" value="1"/>
</dbReference>
<proteinExistence type="predicted"/>
<name>A0A4S3M2G9_9FLAO</name>
<dbReference type="AlphaFoldDB" id="A0A4S3M2G9"/>
<reference evidence="4 5" key="1">
    <citation type="submission" date="2019-04" db="EMBL/GenBank/DDBJ databases">
        <title>Draft genome sequence of Robertkochia marina CC-AMO-30D.</title>
        <authorList>
            <person name="Hameed A."/>
            <person name="Lin S.-Y."/>
            <person name="Shahina M."/>
            <person name="Lai W.-A."/>
            <person name="Young C.-C."/>
        </authorList>
    </citation>
    <scope>NUCLEOTIDE SEQUENCE [LARGE SCALE GENOMIC DNA]</scope>
    <source>
        <strain evidence="4 5">CC-AMO-30D</strain>
    </source>
</reference>
<evidence type="ECO:0000313" key="4">
    <source>
        <dbReference type="EMBL" id="THD69322.1"/>
    </source>
</evidence>
<dbReference type="InterPro" id="IPR036179">
    <property type="entry name" value="Ig-like_dom_sf"/>
</dbReference>
<dbReference type="GO" id="GO:0007166">
    <property type="term" value="P:cell surface receptor signaling pathway"/>
    <property type="evidence" value="ECO:0007669"/>
    <property type="project" value="TreeGrafter"/>
</dbReference>
<protein>
    <submittedName>
        <fullName evidence="4">Gliding motility-associated C-terminal domain-containing protein</fullName>
    </submittedName>
</protein>
<evidence type="ECO:0000256" key="3">
    <source>
        <dbReference type="SAM" id="SignalP"/>
    </source>
</evidence>
<evidence type="ECO:0000313" key="5">
    <source>
        <dbReference type="Proteomes" id="UP000305939"/>
    </source>
</evidence>
<keyword evidence="2" id="KW-1015">Disulfide bond</keyword>
<accession>A0A4S3M2G9</accession>
<sequence length="729" mass="79193">MKALQPQRINFLLAFVLSLAGVAVCAAQTLNKPTPDFTYACASASFNDFSISFTWQSPAVASDNQFILELSDANGSFNNPTVLSTLSDKNTTYEFKFNINWPEDTAGDSYKVRVRSTSPSLTSPESDAFSAYYMSVTDALVINNYQEASICNGSAYVLSVDNYPEEAAYNWYKDMMLIPGEKEAFLEVTEPGIYFAEVDYGDYCSVNTASNLVEVYAENSLGITLMGEPNITLCQGETYTLTANINDNTLLYKWYKDGQLVVQNNENTFLVDGNTTGFEGEYYLVIENTLTGCDEVSNTISVGSNGFETGLNTPNGNVLLPGQSITLETTTTATNPTYEWYKDDVLMTGETGSQLIVSTPGSYKAKVIGSGSCVTEKFTPEAQVVVPDTFVVYLNTSGYTECMTGTLNLELAGIDAVSGTETFSLQESVLAGFNYQWTLEGAAIAGETNRTITLSGIEASGNYALAATINGTAYTSSVLNVKMGITESPVITAPVAVTCNDGTMLDITSNMTATTYTYTWYRNGVAMTEASPNLQTTLPGTYRLEVGANGCSVASNEVTISEINQDMVQLDVPQTFSIPEGETRVVTATGGDSYIWYDAAMNELSTAASVELSLEGQYMVRAVVGNCEISKTVELTYQLSYSVPNAVTPNGDGFNDLWILPSAYAYQPDIQVTIYDESGIQVFNVLEYQNNWPQSSDNMNYKGGRPPIYYYTISKGKDIVKRGTITVIK</sequence>
<dbReference type="OrthoDB" id="678019at2"/>
<dbReference type="EMBL" id="SSMC01000001">
    <property type="protein sequence ID" value="THD69322.1"/>
    <property type="molecule type" value="Genomic_DNA"/>
</dbReference>
<feature type="chain" id="PRO_5020361353" evidence="3">
    <location>
        <begin position="27"/>
        <end position="729"/>
    </location>
</feature>
<evidence type="ECO:0000256" key="2">
    <source>
        <dbReference type="ARBA" id="ARBA00023157"/>
    </source>
</evidence>
<dbReference type="InterPro" id="IPR050488">
    <property type="entry name" value="Ig_Fc_receptor"/>
</dbReference>